<dbReference type="Pfam" id="PF03358">
    <property type="entry name" value="FMN_red"/>
    <property type="match status" value="1"/>
</dbReference>
<evidence type="ECO:0000256" key="2">
    <source>
        <dbReference type="ARBA" id="ARBA00022643"/>
    </source>
</evidence>
<dbReference type="Proteomes" id="UP000002430">
    <property type="component" value="Chromosome"/>
</dbReference>
<dbReference type="SUPFAM" id="SSF52218">
    <property type="entry name" value="Flavoproteins"/>
    <property type="match status" value="1"/>
</dbReference>
<dbReference type="KEGG" id="lip:LI1112"/>
<dbReference type="Gene3D" id="3.40.50.360">
    <property type="match status" value="1"/>
</dbReference>
<organism evidence="4 5">
    <name type="scientific">Lawsonia intracellularis (strain PHE/MN1-00)</name>
    <dbReference type="NCBI Taxonomy" id="363253"/>
    <lineage>
        <taxon>Bacteria</taxon>
        <taxon>Pseudomonadati</taxon>
        <taxon>Thermodesulfobacteriota</taxon>
        <taxon>Desulfovibrionia</taxon>
        <taxon>Desulfovibrionales</taxon>
        <taxon>Desulfovibrionaceae</taxon>
        <taxon>Lawsonia</taxon>
    </lineage>
</organism>
<dbReference type="AlphaFoldDB" id="Q1MPB1"/>
<dbReference type="OrthoDB" id="9805976at2"/>
<dbReference type="GO" id="GO:0016491">
    <property type="term" value="F:oxidoreductase activity"/>
    <property type="evidence" value="ECO:0007669"/>
    <property type="project" value="InterPro"/>
</dbReference>
<dbReference type="InterPro" id="IPR005025">
    <property type="entry name" value="FMN_Rdtase-like_dom"/>
</dbReference>
<evidence type="ECO:0000313" key="5">
    <source>
        <dbReference type="Proteomes" id="UP000002430"/>
    </source>
</evidence>
<dbReference type="RefSeq" id="WP_011527195.1">
    <property type="nucleotide sequence ID" value="NC_008011.1"/>
</dbReference>
<dbReference type="STRING" id="363253.LI1112"/>
<evidence type="ECO:0000256" key="1">
    <source>
        <dbReference type="ARBA" id="ARBA00022630"/>
    </source>
</evidence>
<proteinExistence type="predicted"/>
<evidence type="ECO:0000313" key="4">
    <source>
        <dbReference type="EMBL" id="CAJ55166.1"/>
    </source>
</evidence>
<dbReference type="HOGENOM" id="CLU_050993_4_1_7"/>
<dbReference type="PANTHER" id="PTHR43278:SF4">
    <property type="entry name" value="NAD(P)H-DEPENDENT FMN-CONTAINING OXIDOREDUCTASE YWQN-RELATED"/>
    <property type="match status" value="1"/>
</dbReference>
<dbReference type="PANTHER" id="PTHR43278">
    <property type="entry name" value="NAD(P)H-DEPENDENT FMN-CONTAINING OXIDOREDUCTASE YWQN-RELATED"/>
    <property type="match status" value="1"/>
</dbReference>
<keyword evidence="1" id="KW-0285">Flavoprotein</keyword>
<keyword evidence="2" id="KW-0288">FMN</keyword>
<protein>
    <submittedName>
        <fullName evidence="4">Multimeric flavodoxin WrbA</fullName>
    </submittedName>
</protein>
<dbReference type="eggNOG" id="COG0655">
    <property type="taxonomic scope" value="Bacteria"/>
</dbReference>
<reference evidence="4 5" key="1">
    <citation type="submission" date="2005-11" db="EMBL/GenBank/DDBJ databases">
        <title>The complete genome sequence of Lawsonia intracellularis: the causative agent of proliferative enteropathy.</title>
        <authorList>
            <person name="Kaur K."/>
            <person name="Zhang Q."/>
            <person name="Beckler D."/>
            <person name="Munir S."/>
            <person name="Li L."/>
            <person name="Kinsley K."/>
            <person name="Herron L."/>
            <person name="Peterson A."/>
            <person name="May B."/>
            <person name="Singh S."/>
            <person name="Gebhart C."/>
            <person name="Kapur V."/>
        </authorList>
    </citation>
    <scope>NUCLEOTIDE SEQUENCE [LARGE SCALE GENOMIC DNA]</scope>
    <source>
        <strain evidence="4 5">PHE/MN1-00</strain>
    </source>
</reference>
<dbReference type="EMBL" id="AM180252">
    <property type="protein sequence ID" value="CAJ55166.1"/>
    <property type="molecule type" value="Genomic_DNA"/>
</dbReference>
<keyword evidence="5" id="KW-1185">Reference proteome</keyword>
<name>Q1MPB1_LAWIP</name>
<feature type="domain" description="NADPH-dependent FMN reductase-like" evidence="3">
    <location>
        <begin position="3"/>
        <end position="146"/>
    </location>
</feature>
<dbReference type="InterPro" id="IPR051796">
    <property type="entry name" value="ISF_SsuE-like"/>
</dbReference>
<sequence>MSNIILLTCSPRANGNTDSIGAALFKELNDVLLPIEIIPLRSLSIRPCISCGFCITHPDQCFLEANDEVGWLFDKIRAASTLIIASPIFFYGPPAQLKSFIDRSQKYWNNSNYTLYEPIPNNPFLKPAFVTLIAARNKGERVFEATLLILKCFFQCIGFSLCDTLLLRDLDGPHDFSHSNEAQAQVSSFAKIIQSKLS</sequence>
<evidence type="ECO:0000259" key="3">
    <source>
        <dbReference type="Pfam" id="PF03358"/>
    </source>
</evidence>
<accession>Q1MPB1</accession>
<dbReference type="InterPro" id="IPR029039">
    <property type="entry name" value="Flavoprotein-like_sf"/>
</dbReference>
<gene>
    <name evidence="4" type="ordered locus">LI1112</name>
</gene>